<name>A0A0D0AWG2_9AGAM</name>
<evidence type="ECO:0000313" key="1">
    <source>
        <dbReference type="EMBL" id="KIK38732.1"/>
    </source>
</evidence>
<dbReference type="AlphaFoldDB" id="A0A0D0AWG2"/>
<accession>A0A0D0AWG2</accession>
<reference evidence="2" key="2">
    <citation type="submission" date="2015-01" db="EMBL/GenBank/DDBJ databases">
        <title>Evolutionary Origins and Diversification of the Mycorrhizal Mutualists.</title>
        <authorList>
            <consortium name="DOE Joint Genome Institute"/>
            <consortium name="Mycorrhizal Genomics Consortium"/>
            <person name="Kohler A."/>
            <person name="Kuo A."/>
            <person name="Nagy L.G."/>
            <person name="Floudas D."/>
            <person name="Copeland A."/>
            <person name="Barry K.W."/>
            <person name="Cichocki N."/>
            <person name="Veneault-Fourrey C."/>
            <person name="LaButti K."/>
            <person name="Lindquist E.A."/>
            <person name="Lipzen A."/>
            <person name="Lundell T."/>
            <person name="Morin E."/>
            <person name="Murat C."/>
            <person name="Riley R."/>
            <person name="Ohm R."/>
            <person name="Sun H."/>
            <person name="Tunlid A."/>
            <person name="Henrissat B."/>
            <person name="Grigoriev I.V."/>
            <person name="Hibbett D.S."/>
            <person name="Martin F."/>
        </authorList>
    </citation>
    <scope>NUCLEOTIDE SEQUENCE [LARGE SCALE GENOMIC DNA]</scope>
    <source>
        <strain evidence="2">UH-Slu-Lm8-n1</strain>
    </source>
</reference>
<evidence type="ECO:0000313" key="2">
    <source>
        <dbReference type="Proteomes" id="UP000054485"/>
    </source>
</evidence>
<gene>
    <name evidence="1" type="ORF">CY34DRAFT_14855</name>
</gene>
<proteinExistence type="predicted"/>
<sequence length="104" mass="12014">MSRYALLAPFHWFVDALDQDWDEIVPPPDEDHCKIKPEKDTSAPDLTVCFSWLVVAGRQFGDYLDIRIPGVWVRVIRRDDAGFTMDIFPFTATVEWAPEPPLHL</sequence>
<keyword evidence="2" id="KW-1185">Reference proteome</keyword>
<reference evidence="1 2" key="1">
    <citation type="submission" date="2014-04" db="EMBL/GenBank/DDBJ databases">
        <authorList>
            <consortium name="DOE Joint Genome Institute"/>
            <person name="Kuo A."/>
            <person name="Ruytinx J."/>
            <person name="Rineau F."/>
            <person name="Colpaert J."/>
            <person name="Kohler A."/>
            <person name="Nagy L.G."/>
            <person name="Floudas D."/>
            <person name="Copeland A."/>
            <person name="Barry K.W."/>
            <person name="Cichocki N."/>
            <person name="Veneault-Fourrey C."/>
            <person name="LaButti K."/>
            <person name="Lindquist E.A."/>
            <person name="Lipzen A."/>
            <person name="Lundell T."/>
            <person name="Morin E."/>
            <person name="Murat C."/>
            <person name="Sun H."/>
            <person name="Tunlid A."/>
            <person name="Henrissat B."/>
            <person name="Grigoriev I.V."/>
            <person name="Hibbett D.S."/>
            <person name="Martin F."/>
            <person name="Nordberg H.P."/>
            <person name="Cantor M.N."/>
            <person name="Hua S.X."/>
        </authorList>
    </citation>
    <scope>NUCLEOTIDE SEQUENCE [LARGE SCALE GENOMIC DNA]</scope>
    <source>
        <strain evidence="1 2">UH-Slu-Lm8-n1</strain>
    </source>
</reference>
<dbReference type="HOGENOM" id="CLU_2251828_0_0_1"/>
<dbReference type="Proteomes" id="UP000054485">
    <property type="component" value="Unassembled WGS sequence"/>
</dbReference>
<dbReference type="EMBL" id="KN835377">
    <property type="protein sequence ID" value="KIK38732.1"/>
    <property type="molecule type" value="Genomic_DNA"/>
</dbReference>
<organism evidence="1 2">
    <name type="scientific">Suillus luteus UH-Slu-Lm8-n1</name>
    <dbReference type="NCBI Taxonomy" id="930992"/>
    <lineage>
        <taxon>Eukaryota</taxon>
        <taxon>Fungi</taxon>
        <taxon>Dikarya</taxon>
        <taxon>Basidiomycota</taxon>
        <taxon>Agaricomycotina</taxon>
        <taxon>Agaricomycetes</taxon>
        <taxon>Agaricomycetidae</taxon>
        <taxon>Boletales</taxon>
        <taxon>Suillineae</taxon>
        <taxon>Suillaceae</taxon>
        <taxon>Suillus</taxon>
    </lineage>
</organism>
<protein>
    <submittedName>
        <fullName evidence="1">Uncharacterized protein</fullName>
    </submittedName>
</protein>
<dbReference type="InParanoid" id="A0A0D0AWG2"/>